<dbReference type="CDD" id="cd01948">
    <property type="entry name" value="EAL"/>
    <property type="match status" value="1"/>
</dbReference>
<dbReference type="EMBL" id="VZPB01000064">
    <property type="protein sequence ID" value="KAB0575363.1"/>
    <property type="molecule type" value="Genomic_DNA"/>
</dbReference>
<dbReference type="PANTHER" id="PTHR33121">
    <property type="entry name" value="CYCLIC DI-GMP PHOSPHODIESTERASE PDEF"/>
    <property type="match status" value="1"/>
</dbReference>
<feature type="transmembrane region" description="Helical" evidence="1">
    <location>
        <begin position="108"/>
        <end position="126"/>
    </location>
</feature>
<dbReference type="InterPro" id="IPR050706">
    <property type="entry name" value="Cyclic-di-GMP_PDE-like"/>
</dbReference>
<dbReference type="InterPro" id="IPR001633">
    <property type="entry name" value="EAL_dom"/>
</dbReference>
<dbReference type="PROSITE" id="PS50887">
    <property type="entry name" value="GGDEF"/>
    <property type="match status" value="1"/>
</dbReference>
<dbReference type="SMART" id="SM00052">
    <property type="entry name" value="EAL"/>
    <property type="match status" value="1"/>
</dbReference>
<dbReference type="RefSeq" id="WP_151125598.1">
    <property type="nucleotide sequence ID" value="NZ_CP088081.1"/>
</dbReference>
<dbReference type="InterPro" id="IPR000160">
    <property type="entry name" value="GGDEF_dom"/>
</dbReference>
<keyword evidence="1" id="KW-0472">Membrane</keyword>
<evidence type="ECO:0000313" key="5">
    <source>
        <dbReference type="Proteomes" id="UP000430120"/>
    </source>
</evidence>
<dbReference type="AlphaFoldDB" id="A0A643F8F9"/>
<evidence type="ECO:0000259" key="2">
    <source>
        <dbReference type="PROSITE" id="PS50883"/>
    </source>
</evidence>
<dbReference type="Gene3D" id="3.20.20.450">
    <property type="entry name" value="EAL domain"/>
    <property type="match status" value="1"/>
</dbReference>
<dbReference type="Gene3D" id="3.30.70.270">
    <property type="match status" value="1"/>
</dbReference>
<protein>
    <submittedName>
        <fullName evidence="4">Bifunctional diguanylate cyclase/phosphodiesterase</fullName>
    </submittedName>
</protein>
<feature type="domain" description="EAL" evidence="2">
    <location>
        <begin position="408"/>
        <end position="664"/>
    </location>
</feature>
<name>A0A643F8F9_IDEDE</name>
<reference evidence="4 5" key="1">
    <citation type="submission" date="2019-09" db="EMBL/GenBank/DDBJ databases">
        <title>Draft genome sequences of 48 bacterial type strains from the CCUG.</title>
        <authorList>
            <person name="Tunovic T."/>
            <person name="Pineiro-Iglesias B."/>
            <person name="Unosson C."/>
            <person name="Inganas E."/>
            <person name="Ohlen M."/>
            <person name="Cardew S."/>
            <person name="Jensie-Markopoulos S."/>
            <person name="Salva-Serra F."/>
            <person name="Jaen-Luchoro D."/>
            <person name="Karlsson R."/>
            <person name="Svensson-Stadler L."/>
            <person name="Chun J."/>
            <person name="Moore E."/>
        </authorList>
    </citation>
    <scope>NUCLEOTIDE SEQUENCE [LARGE SCALE GENOMIC DNA]</scope>
    <source>
        <strain evidence="4 5">CCUG 30977</strain>
    </source>
</reference>
<dbReference type="NCBIfam" id="TIGR00254">
    <property type="entry name" value="GGDEF"/>
    <property type="match status" value="1"/>
</dbReference>
<evidence type="ECO:0000259" key="3">
    <source>
        <dbReference type="PROSITE" id="PS50887"/>
    </source>
</evidence>
<dbReference type="PROSITE" id="PS50883">
    <property type="entry name" value="EAL"/>
    <property type="match status" value="1"/>
</dbReference>
<dbReference type="Pfam" id="PF00563">
    <property type="entry name" value="EAL"/>
    <property type="match status" value="1"/>
</dbReference>
<dbReference type="InterPro" id="IPR029787">
    <property type="entry name" value="Nucleotide_cyclase"/>
</dbReference>
<dbReference type="GO" id="GO:0071111">
    <property type="term" value="F:cyclic-guanylate-specific phosphodiesterase activity"/>
    <property type="evidence" value="ECO:0007669"/>
    <property type="project" value="InterPro"/>
</dbReference>
<organism evidence="4 5">
    <name type="scientific">Ideonella dechloratans</name>
    <dbReference type="NCBI Taxonomy" id="36863"/>
    <lineage>
        <taxon>Bacteria</taxon>
        <taxon>Pseudomonadati</taxon>
        <taxon>Pseudomonadota</taxon>
        <taxon>Betaproteobacteria</taxon>
        <taxon>Burkholderiales</taxon>
        <taxon>Sphaerotilaceae</taxon>
        <taxon>Ideonella</taxon>
    </lineage>
</organism>
<feature type="transmembrane region" description="Helical" evidence="1">
    <location>
        <begin position="42"/>
        <end position="62"/>
    </location>
</feature>
<dbReference type="CDD" id="cd01949">
    <property type="entry name" value="GGDEF"/>
    <property type="match status" value="1"/>
</dbReference>
<dbReference type="SUPFAM" id="SSF55073">
    <property type="entry name" value="Nucleotide cyclase"/>
    <property type="match status" value="1"/>
</dbReference>
<dbReference type="OrthoDB" id="9814202at2"/>
<evidence type="ECO:0000256" key="1">
    <source>
        <dbReference type="SAM" id="Phobius"/>
    </source>
</evidence>
<proteinExistence type="predicted"/>
<sequence>MAEHEKRLWRQTLVHHPRGLVVTTAAAVGVGVSLGRNATEAVWLWLVGMVGVALIRGLLYLLCRADLRREDGRSHWRVWARWHDAGVILAGLQWATLAWWGVPYYQGVDRFTILIVLAALAGGATANLAPSRLVGKLFILLVLLPACWQLGHLGDTPNLVFAVLGAIFAWVMVSGHESTYRVLRQIVALDLEKEALVVALSARSDEAMQANAELERRVADRTRALLYKTQHDTLTRLLNRRGMTEAHRRVDGREGDVWVLAQVSLDHFKRINETLGHEWGDLLLRAVARRLLSQLERLAPRCEGRPPVVCRWGGDEFMLSLLWRQPLPDQVLEAMEGVRQALAEPYTVKGRSLTVGVSLGFSARLWRPEDTLNAAVQQAELALTEAKRSGRGRTVEATLTLQMLHTRRNCLMEALRTATRDDSLTLVFQPIVSARSGRPEAYEALLRWRCAGMGPISPVEFIPLAEDSGQICAIGHWVLTQACQQASRWPADPDAGRPPPKVAVNTSLKQLLQADFAAEVRQALQQAGLPPQRLVIEVTESVFNEGDIDRVLATLLALRQSGVEVHVDDFGTGYSSLSRLREFPLTAVKVDKSFVLAGDERSLAVIEGTVLIARRFGLRVIAEGVETAEQAAALAALGVDELQGYHFGRPAPGGPLAAPAVSVSAPA</sequence>
<dbReference type="PANTHER" id="PTHR33121:SF79">
    <property type="entry name" value="CYCLIC DI-GMP PHOSPHODIESTERASE PDED-RELATED"/>
    <property type="match status" value="1"/>
</dbReference>
<dbReference type="Proteomes" id="UP000430120">
    <property type="component" value="Unassembled WGS sequence"/>
</dbReference>
<dbReference type="InterPro" id="IPR035919">
    <property type="entry name" value="EAL_sf"/>
</dbReference>
<keyword evidence="1" id="KW-1133">Transmembrane helix</keyword>
<dbReference type="Pfam" id="PF00990">
    <property type="entry name" value="GGDEF"/>
    <property type="match status" value="1"/>
</dbReference>
<feature type="transmembrane region" description="Helical" evidence="1">
    <location>
        <begin position="20"/>
        <end position="36"/>
    </location>
</feature>
<comment type="caution">
    <text evidence="4">The sequence shown here is derived from an EMBL/GenBank/DDBJ whole genome shotgun (WGS) entry which is preliminary data.</text>
</comment>
<keyword evidence="5" id="KW-1185">Reference proteome</keyword>
<accession>A0A643F8F9</accession>
<evidence type="ECO:0000313" key="4">
    <source>
        <dbReference type="EMBL" id="KAB0575363.1"/>
    </source>
</evidence>
<dbReference type="SMART" id="SM00267">
    <property type="entry name" value="GGDEF"/>
    <property type="match status" value="1"/>
</dbReference>
<dbReference type="SUPFAM" id="SSF141868">
    <property type="entry name" value="EAL domain-like"/>
    <property type="match status" value="1"/>
</dbReference>
<dbReference type="InterPro" id="IPR043128">
    <property type="entry name" value="Rev_trsase/Diguanyl_cyclase"/>
</dbReference>
<gene>
    <name evidence="4" type="ORF">F7Q92_18645</name>
</gene>
<keyword evidence="1" id="KW-0812">Transmembrane</keyword>
<feature type="domain" description="GGDEF" evidence="3">
    <location>
        <begin position="256"/>
        <end position="399"/>
    </location>
</feature>